<protein>
    <recommendedName>
        <fullName evidence="9">Enoyl-CoA hydratase</fullName>
    </recommendedName>
</protein>
<evidence type="ECO:0000256" key="4">
    <source>
        <dbReference type="ARBA" id="ARBA00023140"/>
    </source>
</evidence>
<keyword evidence="4" id="KW-0576">Peroxisome</keyword>
<evidence type="ECO:0000256" key="3">
    <source>
        <dbReference type="ARBA" id="ARBA00005254"/>
    </source>
</evidence>
<dbReference type="PaxDb" id="5507-FOXG_09784P0"/>
<dbReference type="PANTHER" id="PTHR11941">
    <property type="entry name" value="ENOYL-COA HYDRATASE-RELATED"/>
    <property type="match status" value="1"/>
</dbReference>
<evidence type="ECO:0008006" key="9">
    <source>
        <dbReference type="Google" id="ProtNLM"/>
    </source>
</evidence>
<evidence type="ECO:0000256" key="2">
    <source>
        <dbReference type="ARBA" id="ARBA00004924"/>
    </source>
</evidence>
<dbReference type="InterPro" id="IPR001753">
    <property type="entry name" value="Enoyl-CoA_hydra/iso"/>
</dbReference>
<name>F9G453_FUSOF</name>
<dbReference type="STRING" id="660025.F9G453"/>
<sequence length="442" mass="48680">MAQHTFNRQPPAQSYGLVSFPAQHVMLVVFNRPKALNAMTSDAEYELEALWEWYDDEPSLRCAIVTGAGRAFCAGMDLKEWNQINQRKRDGIPEKRPMDPPTTGFGGLSRRSGKKPIIAAVNGLAMGGGFEIIANLDLIVAAKSATFALPEAKIGVVANAGSLPRLARTIGRPRATEMALTGRSISAAEAREFGFLNAITEDAPPDSDVLERPVVQKALEYAALIIKNSPDSVIVSRAGILAGWEHGSAENAVRVHRQTWDKIMADGHNFHEGVQAFVEKRAPRWVDKLATAVSDTEKYLTDGFKLFSGLWCDAMASSCGEFTDPCQSDQIMNLSITPPHEKKKNVASASWGSSLHPLRPRRHVDYYYSPYGNGTKRNPVFSWVATLLHGAVERPATRPLQPGPVLFTFIEPFATCDTTRMNPLPELWLCSMRSCERVFPPE</sequence>
<accession>F9G453</accession>
<dbReference type="InterPro" id="IPR029045">
    <property type="entry name" value="ClpP/crotonase-like_dom_sf"/>
</dbReference>
<evidence type="ECO:0000256" key="1">
    <source>
        <dbReference type="ARBA" id="ARBA00004275"/>
    </source>
</evidence>
<dbReference type="GO" id="GO:0016853">
    <property type="term" value="F:isomerase activity"/>
    <property type="evidence" value="ECO:0007669"/>
    <property type="project" value="UniProtKB-KW"/>
</dbReference>
<keyword evidence="6" id="KW-0456">Lyase</keyword>
<organism evidence="8">
    <name type="scientific">Fusarium oxysporum (strain Fo5176)</name>
    <name type="common">Fusarium vascular wilt</name>
    <dbReference type="NCBI Taxonomy" id="660025"/>
    <lineage>
        <taxon>Eukaryota</taxon>
        <taxon>Fungi</taxon>
        <taxon>Dikarya</taxon>
        <taxon>Ascomycota</taxon>
        <taxon>Pezizomycotina</taxon>
        <taxon>Sordariomycetes</taxon>
        <taxon>Hypocreomycetidae</taxon>
        <taxon>Hypocreales</taxon>
        <taxon>Nectriaceae</taxon>
        <taxon>Fusarium</taxon>
        <taxon>Fusarium oxysporum species complex</taxon>
    </lineage>
</organism>
<evidence type="ECO:0000256" key="6">
    <source>
        <dbReference type="ARBA" id="ARBA00023239"/>
    </source>
</evidence>
<proteinExistence type="inferred from homology"/>
<feature type="region of interest" description="Disordered" evidence="7">
    <location>
        <begin position="88"/>
        <end position="110"/>
    </location>
</feature>
<dbReference type="GO" id="GO:0005777">
    <property type="term" value="C:peroxisome"/>
    <property type="evidence" value="ECO:0007669"/>
    <property type="project" value="UniProtKB-SubCell"/>
</dbReference>
<dbReference type="AlphaFoldDB" id="F9G453"/>
<feature type="compositionally biased region" description="Basic and acidic residues" evidence="7">
    <location>
        <begin position="88"/>
        <end position="98"/>
    </location>
</feature>
<reference evidence="8" key="1">
    <citation type="journal article" date="2012" name="Mol. Plant Microbe Interact.">
        <title>A highly conserved effector in Fusarium oxysporum is required for full virulence on Arabidopsis.</title>
        <authorList>
            <person name="Thatcher L.F."/>
            <person name="Gardiner D.M."/>
            <person name="Kazan K."/>
            <person name="Manners J."/>
        </authorList>
    </citation>
    <scope>NUCLEOTIDE SEQUENCE [LARGE SCALE GENOMIC DNA]</scope>
    <source>
        <strain evidence="8">Fo5176</strain>
    </source>
</reference>
<evidence type="ECO:0000256" key="7">
    <source>
        <dbReference type="SAM" id="MobiDB-lite"/>
    </source>
</evidence>
<dbReference type="GO" id="GO:0005739">
    <property type="term" value="C:mitochondrion"/>
    <property type="evidence" value="ECO:0007669"/>
    <property type="project" value="TreeGrafter"/>
</dbReference>
<dbReference type="PANTHER" id="PTHR11941:SF158">
    <property type="entry name" value="ENOYL-COA HYDRATASE (AFU_ORTHOLOGUE AFUA_2G10650)"/>
    <property type="match status" value="1"/>
</dbReference>
<dbReference type="GO" id="GO:0006635">
    <property type="term" value="P:fatty acid beta-oxidation"/>
    <property type="evidence" value="ECO:0007669"/>
    <property type="project" value="TreeGrafter"/>
</dbReference>
<dbReference type="Gene3D" id="3.90.226.10">
    <property type="entry name" value="2-enoyl-CoA Hydratase, Chain A, domain 1"/>
    <property type="match status" value="1"/>
</dbReference>
<dbReference type="FunFam" id="3.90.226.10:FF:000074">
    <property type="entry name" value="Enoyl-CoA hydratase (AFU_orthologue AFUA_2G10650)"/>
    <property type="match status" value="1"/>
</dbReference>
<dbReference type="CDD" id="cd06558">
    <property type="entry name" value="crotonase-like"/>
    <property type="match status" value="1"/>
</dbReference>
<comment type="subcellular location">
    <subcellularLocation>
        <location evidence="1">Peroxisome</location>
    </subcellularLocation>
</comment>
<comment type="caution">
    <text evidence="8">The sequence shown here is derived from an EMBL/GenBank/DDBJ whole genome shotgun (WGS) entry which is preliminary data.</text>
</comment>
<comment type="similarity">
    <text evidence="3">Belongs to the enoyl-CoA hydratase/isomerase family.</text>
</comment>
<evidence type="ECO:0000256" key="5">
    <source>
        <dbReference type="ARBA" id="ARBA00023235"/>
    </source>
</evidence>
<dbReference type="Pfam" id="PF00378">
    <property type="entry name" value="ECH_1"/>
    <property type="match status" value="1"/>
</dbReference>
<dbReference type="GO" id="GO:0016829">
    <property type="term" value="F:lyase activity"/>
    <property type="evidence" value="ECO:0007669"/>
    <property type="project" value="UniProtKB-KW"/>
</dbReference>
<dbReference type="EMBL" id="AFQF01003360">
    <property type="protein sequence ID" value="EGU76017.1"/>
    <property type="molecule type" value="Genomic_DNA"/>
</dbReference>
<dbReference type="OrthoDB" id="2139957at2759"/>
<comment type="pathway">
    <text evidence="2">Siderophore biosynthesis.</text>
</comment>
<dbReference type="SUPFAM" id="SSF52096">
    <property type="entry name" value="ClpP/crotonase"/>
    <property type="match status" value="1"/>
</dbReference>
<keyword evidence="5" id="KW-0413">Isomerase</keyword>
<evidence type="ECO:0000313" key="8">
    <source>
        <dbReference type="EMBL" id="EGU76017.1"/>
    </source>
</evidence>
<gene>
    <name evidence="8" type="ORF">FOXB_13435</name>
</gene>